<gene>
    <name evidence="1" type="ORF">BGTH12_LOCUS3188</name>
</gene>
<evidence type="ECO:0000313" key="1">
    <source>
        <dbReference type="EMBL" id="CAD6501830.1"/>
    </source>
</evidence>
<dbReference type="AlphaFoldDB" id="A0A9W4GFG6"/>
<accession>A0A9W4GFG6</accession>
<organism evidence="1 2">
    <name type="scientific">Blumeria graminis f. sp. triticale</name>
    <dbReference type="NCBI Taxonomy" id="1689686"/>
    <lineage>
        <taxon>Eukaryota</taxon>
        <taxon>Fungi</taxon>
        <taxon>Dikarya</taxon>
        <taxon>Ascomycota</taxon>
        <taxon>Pezizomycotina</taxon>
        <taxon>Leotiomycetes</taxon>
        <taxon>Erysiphales</taxon>
        <taxon>Erysiphaceae</taxon>
        <taxon>Blumeria</taxon>
    </lineage>
</organism>
<name>A0A9W4GFG6_BLUGR</name>
<evidence type="ECO:0000313" key="2">
    <source>
        <dbReference type="Proteomes" id="UP000683417"/>
    </source>
</evidence>
<comment type="caution">
    <text evidence="1">The sequence shown here is derived from an EMBL/GenBank/DDBJ whole genome shotgun (WGS) entry which is preliminary data.</text>
</comment>
<dbReference type="Proteomes" id="UP000683417">
    <property type="component" value="Unassembled WGS sequence"/>
</dbReference>
<proteinExistence type="predicted"/>
<sequence>MVVTSRPFSPWESRSVTSGDTISLWNTSASRKRSDTAQRICNSIECTDVSRASLRETSTVAPGSAIQGRSIRVLSCDYRGSDATIHERWIGNVITMDSQSRDGTKTMLSTLKLVVDIVYVCLLSQTLEIIHEIA</sequence>
<dbReference type="EMBL" id="CAJHIT010000005">
    <property type="protein sequence ID" value="CAD6501830.1"/>
    <property type="molecule type" value="Genomic_DNA"/>
</dbReference>
<reference evidence="1" key="1">
    <citation type="submission" date="2020-10" db="EMBL/GenBank/DDBJ databases">
        <authorList>
            <person name="Muller C M."/>
        </authorList>
    </citation>
    <scope>NUCLEOTIDE SEQUENCE</scope>
    <source>
        <strain evidence="1">THUN-12</strain>
    </source>
</reference>
<protein>
    <submittedName>
        <fullName evidence="1">BgTH12-02076</fullName>
    </submittedName>
</protein>